<dbReference type="PANTHER" id="PTHR40072">
    <property type="entry name" value="MOLYBDOPTERIN-GUANINE DINUCLEOTIDE BIOSYNTHESIS ADAPTER PROTEIN-RELATED"/>
    <property type="match status" value="1"/>
</dbReference>
<dbReference type="SUPFAM" id="SSF52540">
    <property type="entry name" value="P-loop containing nucleoside triphosphate hydrolases"/>
    <property type="match status" value="1"/>
</dbReference>
<name>A0A3R9WWN8_9BACI</name>
<dbReference type="RefSeq" id="WP_125553542.1">
    <property type="nucleotide sequence ID" value="NZ_RBVX01000001.1"/>
</dbReference>
<proteinExistence type="predicted"/>
<dbReference type="OrthoDB" id="9786803at2"/>
<keyword evidence="3" id="KW-1185">Reference proteome</keyword>
<accession>A0A3R9WWN8</accession>
<evidence type="ECO:0000313" key="3">
    <source>
        <dbReference type="Proteomes" id="UP000275076"/>
    </source>
</evidence>
<feature type="domain" description="Molybdopterin-guanine dinucleotide biosynthesis protein B (MobB)" evidence="1">
    <location>
        <begin position="9"/>
        <end position="135"/>
    </location>
</feature>
<evidence type="ECO:0000259" key="1">
    <source>
        <dbReference type="Pfam" id="PF03205"/>
    </source>
</evidence>
<dbReference type="InterPro" id="IPR004435">
    <property type="entry name" value="MobB_dom"/>
</dbReference>
<dbReference type="Proteomes" id="UP000275076">
    <property type="component" value="Unassembled WGS sequence"/>
</dbReference>
<gene>
    <name evidence="2" type="primary">mobB</name>
    <name evidence="2" type="ORF">D7Z54_00940</name>
</gene>
<evidence type="ECO:0000313" key="2">
    <source>
        <dbReference type="EMBL" id="RSL35171.1"/>
    </source>
</evidence>
<dbReference type="PANTHER" id="PTHR40072:SF1">
    <property type="entry name" value="MOLYBDOPTERIN-GUANINE DINUCLEOTIDE BIOSYNTHESIS ADAPTER PROTEIN"/>
    <property type="match status" value="1"/>
</dbReference>
<dbReference type="InterPro" id="IPR027417">
    <property type="entry name" value="P-loop_NTPase"/>
</dbReference>
<comment type="caution">
    <text evidence="2">The sequence shown here is derived from an EMBL/GenBank/DDBJ whole genome shotgun (WGS) entry which is preliminary data.</text>
</comment>
<dbReference type="GO" id="GO:0005525">
    <property type="term" value="F:GTP binding"/>
    <property type="evidence" value="ECO:0007669"/>
    <property type="project" value="InterPro"/>
</dbReference>
<organism evidence="2 3">
    <name type="scientific">Salibacterium salarium</name>
    <dbReference type="NCBI Taxonomy" id="284579"/>
    <lineage>
        <taxon>Bacteria</taxon>
        <taxon>Bacillati</taxon>
        <taxon>Bacillota</taxon>
        <taxon>Bacilli</taxon>
        <taxon>Bacillales</taxon>
        <taxon>Bacillaceae</taxon>
    </lineage>
</organism>
<protein>
    <submittedName>
        <fullName evidence="2">Molybdopterin-guanine dinucleotide biosynthesis protein B</fullName>
    </submittedName>
</protein>
<dbReference type="CDD" id="cd03116">
    <property type="entry name" value="MobB"/>
    <property type="match status" value="1"/>
</dbReference>
<sequence length="176" mass="19726">MAMGKHCPVLQIVGYKGSGKTTLMEKLIHTASQKGLRVASIKHHGHGGPPEPFHTDSDRHAHAGSVIAAVEGNGVLQLQAKQTENWNLVDLIDFYQFFQPDIIFVEGYKHTNYPKVVLLRTEEDKTLFQICETIICSISENNAEAAAQNVPHFSKAQEPEYLAYLLKKVGEYYELF</sequence>
<dbReference type="NCBIfam" id="TIGR00176">
    <property type="entry name" value="mobB"/>
    <property type="match status" value="1"/>
</dbReference>
<dbReference type="GO" id="GO:0006777">
    <property type="term" value="P:Mo-molybdopterin cofactor biosynthetic process"/>
    <property type="evidence" value="ECO:0007669"/>
    <property type="project" value="InterPro"/>
</dbReference>
<dbReference type="EMBL" id="RBVX01000001">
    <property type="protein sequence ID" value="RSL35171.1"/>
    <property type="molecule type" value="Genomic_DNA"/>
</dbReference>
<dbReference type="InterPro" id="IPR052539">
    <property type="entry name" value="MGD_biosynthesis_adapter"/>
</dbReference>
<dbReference type="Pfam" id="PF03205">
    <property type="entry name" value="MobB"/>
    <property type="match status" value="1"/>
</dbReference>
<dbReference type="AlphaFoldDB" id="A0A3R9WWN8"/>
<dbReference type="Gene3D" id="3.40.50.300">
    <property type="entry name" value="P-loop containing nucleotide triphosphate hydrolases"/>
    <property type="match status" value="1"/>
</dbReference>
<reference evidence="2 3" key="1">
    <citation type="submission" date="2018-10" db="EMBL/GenBank/DDBJ databases">
        <title>Draft genome sequence of Bacillus salarius IM0101, isolated from a hypersaline soil in Inner Mongolia, China.</title>
        <authorList>
            <person name="Yamprayoonswat W."/>
            <person name="Boonvisut S."/>
            <person name="Jumpathong W."/>
            <person name="Sittihan S."/>
            <person name="Ruangsuj P."/>
            <person name="Wanthongcharoen S."/>
            <person name="Thongpramul N."/>
            <person name="Pimmason S."/>
            <person name="Yu B."/>
            <person name="Yasawong M."/>
        </authorList>
    </citation>
    <scope>NUCLEOTIDE SEQUENCE [LARGE SCALE GENOMIC DNA]</scope>
    <source>
        <strain evidence="2 3">IM0101</strain>
    </source>
</reference>